<dbReference type="InterPro" id="IPR005887">
    <property type="entry name" value="GH92_a_mannosidase_put"/>
</dbReference>
<dbReference type="PANTHER" id="PTHR12143:SF43">
    <property type="entry name" value="PUTATIVE-RELATED"/>
    <property type="match status" value="1"/>
</dbReference>
<dbReference type="Pfam" id="PF22888">
    <property type="entry name" value="FIMAH"/>
    <property type="match status" value="1"/>
</dbReference>
<dbReference type="Gene3D" id="2.60.120.260">
    <property type="entry name" value="Galactose-binding domain-like"/>
    <property type="match status" value="1"/>
</dbReference>
<dbReference type="InterPro" id="IPR050883">
    <property type="entry name" value="PNGase"/>
</dbReference>
<feature type="domain" description="Glycosyl hydrolase family 92" evidence="2">
    <location>
        <begin position="441"/>
        <end position="929"/>
    </location>
</feature>
<reference evidence="5" key="1">
    <citation type="journal article" date="2014" name="Int. J. Syst. Evol. Microbiol.">
        <title>Complete genome sequence of Corynebacterium casei LMG S-19264T (=DSM 44701T), isolated from a smear-ripened cheese.</title>
        <authorList>
            <consortium name="US DOE Joint Genome Institute (JGI-PGF)"/>
            <person name="Walter F."/>
            <person name="Albersmeier A."/>
            <person name="Kalinowski J."/>
            <person name="Ruckert C."/>
        </authorList>
    </citation>
    <scope>NUCLEOTIDE SEQUENCE</scope>
    <source>
        <strain evidence="5">JCM 15325</strain>
    </source>
</reference>
<dbReference type="Gene3D" id="1.20.1610.10">
    <property type="entry name" value="alpha-1,2-mannosidases domains"/>
    <property type="match status" value="1"/>
</dbReference>
<dbReference type="Proteomes" id="UP000654670">
    <property type="component" value="Unassembled WGS sequence"/>
</dbReference>
<dbReference type="AlphaFoldDB" id="A0A917S8G9"/>
<proteinExistence type="predicted"/>
<evidence type="ECO:0008006" key="7">
    <source>
        <dbReference type="Google" id="ProtNLM"/>
    </source>
</evidence>
<protein>
    <recommendedName>
        <fullName evidence="7">Alpha-1,2-mannosidase</fullName>
    </recommendedName>
</protein>
<organism evidence="5 6">
    <name type="scientific">Sporolactobacillus putidus</name>
    <dbReference type="NCBI Taxonomy" id="492735"/>
    <lineage>
        <taxon>Bacteria</taxon>
        <taxon>Bacillati</taxon>
        <taxon>Bacillota</taxon>
        <taxon>Bacilli</taxon>
        <taxon>Bacillales</taxon>
        <taxon>Sporolactobacillaceae</taxon>
        <taxon>Sporolactobacillus</taxon>
    </lineage>
</organism>
<dbReference type="InterPro" id="IPR012939">
    <property type="entry name" value="Glyco_hydro_92"/>
</dbReference>
<dbReference type="Pfam" id="PF07971">
    <property type="entry name" value="Glyco_hydro_92"/>
    <property type="match status" value="1"/>
</dbReference>
<dbReference type="GO" id="GO:0000224">
    <property type="term" value="F:peptide-N4-(N-acetyl-beta-glucosaminyl)asparagine amidase activity"/>
    <property type="evidence" value="ECO:0007669"/>
    <property type="project" value="TreeGrafter"/>
</dbReference>
<dbReference type="GO" id="GO:0005829">
    <property type="term" value="C:cytosol"/>
    <property type="evidence" value="ECO:0007669"/>
    <property type="project" value="TreeGrafter"/>
</dbReference>
<keyword evidence="6" id="KW-1185">Reference proteome</keyword>
<dbReference type="InterPro" id="IPR014718">
    <property type="entry name" value="GH-type_carb-bd"/>
</dbReference>
<dbReference type="Pfam" id="PF17678">
    <property type="entry name" value="Glyco_hydro_92N"/>
    <property type="match status" value="1"/>
</dbReference>
<sequence length="1191" mass="128637">MPAWTNTAETDKNGKVLSSGIVALDGDGKNVKTMYTSVGTGPAELYASSDNGGWTGTHALTYSGKVTGKKGSFAFNKLYKLNIPVKSDTQLSYFVAPVAPKSDPASAVSSYVSIDLAFSDGTYLHQISRAMDRDGIRMTPSAQGQSGTLIANQWNQKIADIGKVAAGKTITRLLIAYSAPKSGVTFQGAVDDIRIGSASENAPPSSPADEVNILRGTASSPDFSRGNTVPAVAVPNSFAFWSPAIDSSSPDHLYPYSENNDLQNLPEIQSFSLSHSPNFQSGDRQSFQVMPSDFTGTPGASRLNRGLAFQRSNETAKPYDYSVTFLNGIKAEMAPASHSAILRFTFKGSTGNLIFDNLDNQGGLTLSPDQKSIQGYSDVKDSTTGNTDRLFFYASFDQPVIDASRLYGQGRGRVTAFYKFDTSINKTVTMRAAYSLISIDQAKTNLNLEIGGNMSFEQVEQNAKNAWNNVFGKVSVQGADSGQRTTLYSSLYRLFLYPNAGFENAGTDQNPDYRYADLSAHPAGKNTAEKTGAPVKEGQIYVNSNFAYSAQTVWPAYVLLEPQLAGQLINGFLQYENNGGTFPQSSSGSFADMAFSDAYIKGVPGVNPDLLYQTLLKDASSDGSGVQNRPQQNIAPFVGYTNTDQKQSINWTLSDSMNDFAFGSLASFLSKEYPGQSYPDDSAYYLSRAQNYLNIFDRGTGFFNGRTAGGQWQKNKSATDPGSWASDQADPNIWNLAFDVPQDGQGLANLYGGRNGLSNKLDQFFSTIPAAAEKYPAAREAAAGHSGMFTLDSPSSPSIPYMYTFAGVPWKTQDKVRNIMNHFYSGGSIGQGYLGDDTRAMLSGFYFFSAAGFYPLQKGTSDYALGAPYFKQMTIHLDNGHDLVINAPNVSNTNKYVQSVTFNGRPLSSASIPHQLLAGGGTLSFQMGPRPSNWGTSGNDLPKSLTPLSTDGSSIYPMALTDLTGGSASNKQADTSSSDNSSVDPMLDNQSDTAAIFLSAQPSIVTRFKTENPRVKMYTLTSSVDNQATSDPKSWSLFGSNDGSNWDLLDSRSNETFGWRSMTRSFLIQNTNAYQFYKLQITDKSGTSPLAIGEYQLLGYSGIGSSFDTMRQHLISEFESKNLSEPDTAALSYALNQAQTAYGQGKILTAVYYLQNYVQQVNSLVLGTGMQQNVQKILAADAHAVVNLLSD</sequence>
<dbReference type="Gene3D" id="2.70.98.10">
    <property type="match status" value="1"/>
</dbReference>
<evidence type="ECO:0000313" key="6">
    <source>
        <dbReference type="Proteomes" id="UP000654670"/>
    </source>
</evidence>
<gene>
    <name evidence="5" type="ORF">GCM10007968_26610</name>
</gene>
<feature type="domain" description="FIMAH" evidence="4">
    <location>
        <begin position="1108"/>
        <end position="1186"/>
    </location>
</feature>
<dbReference type="FunFam" id="3.30.2080.10:FF:000001">
    <property type="entry name" value="Alpha-1,2-mannosidase subfamily"/>
    <property type="match status" value="1"/>
</dbReference>
<dbReference type="EMBL" id="BMOK01000013">
    <property type="protein sequence ID" value="GGL61292.1"/>
    <property type="molecule type" value="Genomic_DNA"/>
</dbReference>
<dbReference type="InterPro" id="IPR041371">
    <property type="entry name" value="GH92_N"/>
</dbReference>
<dbReference type="GO" id="GO:0030246">
    <property type="term" value="F:carbohydrate binding"/>
    <property type="evidence" value="ECO:0007669"/>
    <property type="project" value="InterPro"/>
</dbReference>
<dbReference type="Gene3D" id="3.30.2080.10">
    <property type="entry name" value="GH92 mannosidase domain"/>
    <property type="match status" value="1"/>
</dbReference>
<feature type="compositionally biased region" description="Polar residues" evidence="1">
    <location>
        <begin position="964"/>
        <end position="986"/>
    </location>
</feature>
<feature type="domain" description="Glycosyl hydrolase family 92 N-terminal" evidence="3">
    <location>
        <begin position="211"/>
        <end position="435"/>
    </location>
</feature>
<dbReference type="InterPro" id="IPR054470">
    <property type="entry name" value="FIMAH_dom"/>
</dbReference>
<evidence type="ECO:0000259" key="3">
    <source>
        <dbReference type="Pfam" id="PF17678"/>
    </source>
</evidence>
<evidence type="ECO:0000259" key="4">
    <source>
        <dbReference type="Pfam" id="PF22888"/>
    </source>
</evidence>
<dbReference type="NCBIfam" id="TIGR01180">
    <property type="entry name" value="aman2_put"/>
    <property type="match status" value="1"/>
</dbReference>
<feature type="region of interest" description="Disordered" evidence="1">
    <location>
        <begin position="928"/>
        <end position="986"/>
    </location>
</feature>
<comment type="caution">
    <text evidence="5">The sequence shown here is derived from an EMBL/GenBank/DDBJ whole genome shotgun (WGS) entry which is preliminary data.</text>
</comment>
<dbReference type="GO" id="GO:0006516">
    <property type="term" value="P:glycoprotein catabolic process"/>
    <property type="evidence" value="ECO:0007669"/>
    <property type="project" value="TreeGrafter"/>
</dbReference>
<name>A0A917S8G9_9BACL</name>
<dbReference type="PANTHER" id="PTHR12143">
    <property type="entry name" value="PEPTIDE N-GLYCANASE PNGASE -RELATED"/>
    <property type="match status" value="1"/>
</dbReference>
<evidence type="ECO:0000313" key="5">
    <source>
        <dbReference type="EMBL" id="GGL61292.1"/>
    </source>
</evidence>
<reference evidence="5" key="2">
    <citation type="submission" date="2020-09" db="EMBL/GenBank/DDBJ databases">
        <authorList>
            <person name="Sun Q."/>
            <person name="Ohkuma M."/>
        </authorList>
    </citation>
    <scope>NUCLEOTIDE SEQUENCE</scope>
    <source>
        <strain evidence="5">JCM 15325</strain>
    </source>
</reference>
<evidence type="ECO:0000256" key="1">
    <source>
        <dbReference type="SAM" id="MobiDB-lite"/>
    </source>
</evidence>
<dbReference type="Gene3D" id="1.20.1050.60">
    <property type="entry name" value="alpha-1,2-mannosidase"/>
    <property type="match status" value="1"/>
</dbReference>
<accession>A0A917S8G9</accession>
<evidence type="ECO:0000259" key="2">
    <source>
        <dbReference type="Pfam" id="PF07971"/>
    </source>
</evidence>